<dbReference type="STRING" id="1271860.SAMN05216174_1011067"/>
<keyword evidence="3" id="KW-1003">Cell membrane</keyword>
<dbReference type="RefSeq" id="WP_091448579.1">
    <property type="nucleotide sequence ID" value="NZ_FMZZ01000001.1"/>
</dbReference>
<keyword evidence="5 12" id="KW-1133">Transmembrane helix</keyword>
<feature type="transmembrane region" description="Helical" evidence="12">
    <location>
        <begin position="116"/>
        <end position="136"/>
    </location>
</feature>
<keyword evidence="15" id="KW-0862">Zinc</keyword>
<keyword evidence="6" id="KW-0805">Transcription regulation</keyword>
<evidence type="ECO:0000256" key="1">
    <source>
        <dbReference type="ARBA" id="ARBA00004167"/>
    </source>
</evidence>
<keyword evidence="7 12" id="KW-0472">Membrane</keyword>
<keyword evidence="15" id="KW-0479">Metal-binding</keyword>
<dbReference type="OrthoDB" id="153510at2"/>
<evidence type="ECO:0000256" key="5">
    <source>
        <dbReference type="ARBA" id="ARBA00022989"/>
    </source>
</evidence>
<evidence type="ECO:0000259" key="13">
    <source>
        <dbReference type="Pfam" id="PF10099"/>
    </source>
</evidence>
<comment type="subcellular location">
    <subcellularLocation>
        <location evidence="2">Cell membrane</location>
    </subcellularLocation>
    <subcellularLocation>
        <location evidence="1">Membrane</location>
        <topology evidence="1">Single-pass membrane protein</topology>
    </subcellularLocation>
</comment>
<evidence type="ECO:0000259" key="14">
    <source>
        <dbReference type="Pfam" id="PF13490"/>
    </source>
</evidence>
<feature type="compositionally biased region" description="Basic and acidic residues" evidence="11">
    <location>
        <begin position="92"/>
        <end position="105"/>
    </location>
</feature>
<evidence type="ECO:0000256" key="10">
    <source>
        <dbReference type="ARBA" id="ARBA00030803"/>
    </source>
</evidence>
<organism evidence="15 16">
    <name type="scientific">Actinokineospora iranica</name>
    <dbReference type="NCBI Taxonomy" id="1271860"/>
    <lineage>
        <taxon>Bacteria</taxon>
        <taxon>Bacillati</taxon>
        <taxon>Actinomycetota</taxon>
        <taxon>Actinomycetes</taxon>
        <taxon>Pseudonocardiales</taxon>
        <taxon>Pseudonocardiaceae</taxon>
        <taxon>Actinokineospora</taxon>
    </lineage>
</organism>
<evidence type="ECO:0000256" key="4">
    <source>
        <dbReference type="ARBA" id="ARBA00022692"/>
    </source>
</evidence>
<evidence type="ECO:0000313" key="16">
    <source>
        <dbReference type="Proteomes" id="UP000199501"/>
    </source>
</evidence>
<dbReference type="GO" id="GO:0016989">
    <property type="term" value="F:sigma factor antagonist activity"/>
    <property type="evidence" value="ECO:0007669"/>
    <property type="project" value="TreeGrafter"/>
</dbReference>
<evidence type="ECO:0000256" key="12">
    <source>
        <dbReference type="SAM" id="Phobius"/>
    </source>
</evidence>
<dbReference type="AlphaFoldDB" id="A0A1G6KS65"/>
<dbReference type="InterPro" id="IPR018764">
    <property type="entry name" value="RskA_C"/>
</dbReference>
<keyword evidence="15" id="KW-0863">Zinc-finger</keyword>
<feature type="region of interest" description="Disordered" evidence="11">
    <location>
        <begin position="84"/>
        <end position="111"/>
    </location>
</feature>
<dbReference type="InterPro" id="IPR041916">
    <property type="entry name" value="Anti_sigma_zinc_sf"/>
</dbReference>
<feature type="domain" description="Putative zinc-finger" evidence="14">
    <location>
        <begin position="19"/>
        <end position="50"/>
    </location>
</feature>
<accession>A0A1G6KS65</accession>
<feature type="domain" description="Anti-sigma K factor RskA C-terminal" evidence="13">
    <location>
        <begin position="119"/>
        <end position="262"/>
    </location>
</feature>
<evidence type="ECO:0000256" key="2">
    <source>
        <dbReference type="ARBA" id="ARBA00004236"/>
    </source>
</evidence>
<evidence type="ECO:0000256" key="3">
    <source>
        <dbReference type="ARBA" id="ARBA00022475"/>
    </source>
</evidence>
<evidence type="ECO:0000256" key="9">
    <source>
        <dbReference type="ARBA" id="ARBA00029829"/>
    </source>
</evidence>
<dbReference type="Proteomes" id="UP000199501">
    <property type="component" value="Unassembled WGS sequence"/>
</dbReference>
<dbReference type="GO" id="GO:0005886">
    <property type="term" value="C:plasma membrane"/>
    <property type="evidence" value="ECO:0007669"/>
    <property type="project" value="UniProtKB-SubCell"/>
</dbReference>
<dbReference type="PANTHER" id="PTHR37461">
    <property type="entry name" value="ANTI-SIGMA-K FACTOR RSKA"/>
    <property type="match status" value="1"/>
</dbReference>
<dbReference type="PANTHER" id="PTHR37461:SF1">
    <property type="entry name" value="ANTI-SIGMA-K FACTOR RSKA"/>
    <property type="match status" value="1"/>
</dbReference>
<evidence type="ECO:0000313" key="15">
    <source>
        <dbReference type="EMBL" id="SDC33794.1"/>
    </source>
</evidence>
<keyword evidence="4 12" id="KW-0812">Transmembrane</keyword>
<gene>
    <name evidence="15" type="ORF">SAMN05216174_1011067</name>
</gene>
<protein>
    <recommendedName>
        <fullName evidence="10">Regulator of SigK</fullName>
    </recommendedName>
    <alternativeName>
        <fullName evidence="9">Sigma-K anti-sigma factor RskA</fullName>
    </alternativeName>
</protein>
<evidence type="ECO:0000256" key="11">
    <source>
        <dbReference type="SAM" id="MobiDB-lite"/>
    </source>
</evidence>
<dbReference type="GO" id="GO:0008270">
    <property type="term" value="F:zinc ion binding"/>
    <property type="evidence" value="ECO:0007669"/>
    <property type="project" value="UniProtKB-KW"/>
</dbReference>
<dbReference type="Gene3D" id="1.10.10.1320">
    <property type="entry name" value="Anti-sigma factor, zinc-finger domain"/>
    <property type="match status" value="1"/>
</dbReference>
<evidence type="ECO:0000256" key="7">
    <source>
        <dbReference type="ARBA" id="ARBA00023136"/>
    </source>
</evidence>
<evidence type="ECO:0000256" key="8">
    <source>
        <dbReference type="ARBA" id="ARBA00023163"/>
    </source>
</evidence>
<evidence type="ECO:0000256" key="6">
    <source>
        <dbReference type="ARBA" id="ARBA00023015"/>
    </source>
</evidence>
<dbReference type="Pfam" id="PF13490">
    <property type="entry name" value="zf-HC2"/>
    <property type="match status" value="1"/>
</dbReference>
<reference evidence="16" key="1">
    <citation type="submission" date="2016-10" db="EMBL/GenBank/DDBJ databases">
        <authorList>
            <person name="Varghese N."/>
            <person name="Submissions S."/>
        </authorList>
    </citation>
    <scope>NUCLEOTIDE SEQUENCE [LARGE SCALE GENOMIC DNA]</scope>
    <source>
        <strain evidence="16">IBRC-M 10403</strain>
    </source>
</reference>
<sequence length="269" mass="27871">MTENTTPEDTVPEETTPAEAHTLIGAYVLDAVSDAERLLFEEHLAGCPSCVREVDELRETSALLGGSAAVEPPAELRARVLAAVARTRQRPPRTDRRPDGGDRGRSARQAGWPRRVAAAAAAAGIAAAVALGVQAVDANRRMERHLQAIEQADDQSARIARLLAAPDATLVRGEVTGGGTGTAVASPAKGEVLFLAQGLPRLPADRAYQLWLIGADGPRSAGLLSAADGQPSPLLASGFTGREAVGLTVEPRAGSVLPTTPTVVVLPLV</sequence>
<dbReference type="InterPro" id="IPR027383">
    <property type="entry name" value="Znf_put"/>
</dbReference>
<keyword evidence="8" id="KW-0804">Transcription</keyword>
<name>A0A1G6KS65_9PSEU</name>
<dbReference type="GO" id="GO:0006417">
    <property type="term" value="P:regulation of translation"/>
    <property type="evidence" value="ECO:0007669"/>
    <property type="project" value="TreeGrafter"/>
</dbReference>
<dbReference type="Pfam" id="PF10099">
    <property type="entry name" value="RskA_C"/>
    <property type="match status" value="1"/>
</dbReference>
<proteinExistence type="predicted"/>
<dbReference type="EMBL" id="FMZZ01000001">
    <property type="protein sequence ID" value="SDC33794.1"/>
    <property type="molecule type" value="Genomic_DNA"/>
</dbReference>
<dbReference type="InterPro" id="IPR051474">
    <property type="entry name" value="Anti-sigma-K/W_factor"/>
</dbReference>
<keyword evidence="16" id="KW-1185">Reference proteome</keyword>